<accession>A0A839UB60</accession>
<organism evidence="1 2">
    <name type="scientific">Phyllobacterium trifolii</name>
    <dbReference type="NCBI Taxonomy" id="300193"/>
    <lineage>
        <taxon>Bacteria</taxon>
        <taxon>Pseudomonadati</taxon>
        <taxon>Pseudomonadota</taxon>
        <taxon>Alphaproteobacteria</taxon>
        <taxon>Hyphomicrobiales</taxon>
        <taxon>Phyllobacteriaceae</taxon>
        <taxon>Phyllobacterium</taxon>
    </lineage>
</organism>
<dbReference type="EMBL" id="JACHXN010000017">
    <property type="protein sequence ID" value="MBB3148188.1"/>
    <property type="molecule type" value="Genomic_DNA"/>
</dbReference>
<comment type="caution">
    <text evidence="1">The sequence shown here is derived from an EMBL/GenBank/DDBJ whole genome shotgun (WGS) entry which is preliminary data.</text>
</comment>
<keyword evidence="2" id="KW-1185">Reference proteome</keyword>
<evidence type="ECO:0000313" key="2">
    <source>
        <dbReference type="Proteomes" id="UP000554520"/>
    </source>
</evidence>
<dbReference type="AlphaFoldDB" id="A0A839UB60"/>
<evidence type="ECO:0000313" key="1">
    <source>
        <dbReference type="EMBL" id="MBB3148188.1"/>
    </source>
</evidence>
<dbReference type="GO" id="GO:0008233">
    <property type="term" value="F:peptidase activity"/>
    <property type="evidence" value="ECO:0007669"/>
    <property type="project" value="UniProtKB-KW"/>
</dbReference>
<sequence>MFTPTEAHVDGTMVSAKGWTALAAFIRECLKVLGTQIRHT</sequence>
<dbReference type="GO" id="GO:0006508">
    <property type="term" value="P:proteolysis"/>
    <property type="evidence" value="ECO:0007669"/>
    <property type="project" value="UniProtKB-KW"/>
</dbReference>
<reference evidence="1 2" key="1">
    <citation type="submission" date="2020-08" db="EMBL/GenBank/DDBJ databases">
        <title>Genomic Encyclopedia of Type Strains, Phase III (KMG-III): the genomes of soil and plant-associated and newly described type strains.</title>
        <authorList>
            <person name="Whitman W."/>
        </authorList>
    </citation>
    <scope>NUCLEOTIDE SEQUENCE [LARGE SCALE GENOMIC DNA]</scope>
    <source>
        <strain evidence="1 2">CECT 7015</strain>
    </source>
</reference>
<name>A0A839UB60_9HYPH</name>
<keyword evidence="1" id="KW-0378">Hydrolase</keyword>
<dbReference type="Proteomes" id="UP000554520">
    <property type="component" value="Unassembled WGS sequence"/>
</dbReference>
<keyword evidence="1" id="KW-0645">Protease</keyword>
<protein>
    <submittedName>
        <fullName evidence="1">Putative intracellular protease/amidase</fullName>
    </submittedName>
</protein>
<proteinExistence type="predicted"/>
<gene>
    <name evidence="1" type="ORF">FHS21_004631</name>
</gene>